<gene>
    <name evidence="2" type="ORF">GCM10007047_17240</name>
</gene>
<protein>
    <submittedName>
        <fullName evidence="2">Uncharacterized protein</fullName>
    </submittedName>
</protein>
<evidence type="ECO:0000313" key="3">
    <source>
        <dbReference type="Proteomes" id="UP000642829"/>
    </source>
</evidence>
<feature type="chain" id="PRO_5035234675" evidence="1">
    <location>
        <begin position="18"/>
        <end position="93"/>
    </location>
</feature>
<dbReference type="Proteomes" id="UP000642829">
    <property type="component" value="Unassembled WGS sequence"/>
</dbReference>
<evidence type="ECO:0000313" key="2">
    <source>
        <dbReference type="EMBL" id="GHC01338.1"/>
    </source>
</evidence>
<dbReference type="InterPro" id="IPR022090">
    <property type="entry name" value="DUF3634"/>
</dbReference>
<keyword evidence="1" id="KW-0732">Signal</keyword>
<reference evidence="2" key="2">
    <citation type="submission" date="2020-09" db="EMBL/GenBank/DDBJ databases">
        <authorList>
            <person name="Sun Q."/>
            <person name="Kim S."/>
        </authorList>
    </citation>
    <scope>NUCLEOTIDE SEQUENCE</scope>
    <source>
        <strain evidence="2">KCTC 12870</strain>
    </source>
</reference>
<keyword evidence="3" id="KW-1185">Reference proteome</keyword>
<sequence length="93" mass="10086">MNLLLTVKRLLSGAVFAVGVSGGVMHTSTPCPLPSEFLAAVREKVERGELQSGVIYGVKQRGGLTLKFSMGFPAPARQPLLNVWHVYKSRYGI</sequence>
<comment type="caution">
    <text evidence="2">The sequence shown here is derived from an EMBL/GenBank/DDBJ whole genome shotgun (WGS) entry which is preliminary data.</text>
</comment>
<dbReference type="EMBL" id="BMXG01000009">
    <property type="protein sequence ID" value="GHC01338.1"/>
    <property type="molecule type" value="Genomic_DNA"/>
</dbReference>
<proteinExistence type="predicted"/>
<dbReference type="Pfam" id="PF12321">
    <property type="entry name" value="DUF3634"/>
    <property type="match status" value="1"/>
</dbReference>
<evidence type="ECO:0000256" key="1">
    <source>
        <dbReference type="SAM" id="SignalP"/>
    </source>
</evidence>
<dbReference type="RefSeq" id="WP_189514117.1">
    <property type="nucleotide sequence ID" value="NZ_BMXG01000009.1"/>
</dbReference>
<feature type="signal peptide" evidence="1">
    <location>
        <begin position="1"/>
        <end position="17"/>
    </location>
</feature>
<dbReference type="AlphaFoldDB" id="A0A8J3GCU2"/>
<accession>A0A8J3GCU2</accession>
<reference evidence="2" key="1">
    <citation type="journal article" date="2014" name="Int. J. Syst. Evol. Microbiol.">
        <title>Complete genome sequence of Corynebacterium casei LMG S-19264T (=DSM 44701T), isolated from a smear-ripened cheese.</title>
        <authorList>
            <consortium name="US DOE Joint Genome Institute (JGI-PGF)"/>
            <person name="Walter F."/>
            <person name="Albersmeier A."/>
            <person name="Kalinowski J."/>
            <person name="Ruckert C."/>
        </authorList>
    </citation>
    <scope>NUCLEOTIDE SEQUENCE</scope>
    <source>
        <strain evidence="2">KCTC 12870</strain>
    </source>
</reference>
<name>A0A8J3GCU2_9BACT</name>
<organism evidence="2 3">
    <name type="scientific">Cerasicoccus arenae</name>
    <dbReference type="NCBI Taxonomy" id="424488"/>
    <lineage>
        <taxon>Bacteria</taxon>
        <taxon>Pseudomonadati</taxon>
        <taxon>Verrucomicrobiota</taxon>
        <taxon>Opitutia</taxon>
        <taxon>Puniceicoccales</taxon>
        <taxon>Cerasicoccaceae</taxon>
        <taxon>Cerasicoccus</taxon>
    </lineage>
</organism>